<evidence type="ECO:0000313" key="11">
    <source>
        <dbReference type="Proteomes" id="UP000198406"/>
    </source>
</evidence>
<dbReference type="GO" id="GO:0016168">
    <property type="term" value="F:chlorophyll binding"/>
    <property type="evidence" value="ECO:0007669"/>
    <property type="project" value="UniProtKB-KW"/>
</dbReference>
<accession>A0A1Z5J884</accession>
<dbReference type="SUPFAM" id="SSF103511">
    <property type="entry name" value="Chlorophyll a-b binding protein"/>
    <property type="match status" value="1"/>
</dbReference>
<dbReference type="Pfam" id="PF00504">
    <property type="entry name" value="Chloroa_b-bind"/>
    <property type="match status" value="1"/>
</dbReference>
<comment type="subunit">
    <text evidence="8">The LHC complex of chromophytic algae is composed of fucoxanthin, chlorophyll A and C bound non-covalently by fucoxanthin chlorophyll proteins (FCPs). The ratio of the pigments in LHC; fucoxanthin: chlorophyll C: chlorophyll A; (0.6-1): (0.1-0.3): (1).</text>
</comment>
<gene>
    <name evidence="10" type="ORF">FisN_3Lh352</name>
</gene>
<dbReference type="PANTHER" id="PTHR21649">
    <property type="entry name" value="CHLOROPHYLL A/B BINDING PROTEIN"/>
    <property type="match status" value="1"/>
</dbReference>
<feature type="binding site" evidence="9">
    <location>
        <position position="163"/>
    </location>
    <ligand>
        <name>chlorophyll a</name>
        <dbReference type="ChEBI" id="CHEBI:58416"/>
        <label>1</label>
    </ligand>
</feature>
<feature type="binding site" evidence="9">
    <location>
        <position position="65"/>
    </location>
    <ligand>
        <name>chlorophyll a</name>
        <dbReference type="ChEBI" id="CHEBI:58416"/>
        <label>1</label>
    </ligand>
</feature>
<proteinExistence type="inferred from homology"/>
<keyword evidence="5" id="KW-0602">Photosynthesis</keyword>
<feature type="binding site" description="axial binding residue" evidence="9">
    <location>
        <position position="67"/>
    </location>
    <ligand>
        <name>chlorophyll b</name>
        <dbReference type="ChEBI" id="CHEBI:61721"/>
        <label>1</label>
    </ligand>
    <ligandPart>
        <name>Mg</name>
        <dbReference type="ChEBI" id="CHEBI:25107"/>
    </ligandPart>
</feature>
<keyword evidence="9" id="KW-0148">Chlorophyll</keyword>
<name>A0A1Z5J884_FISSO</name>
<dbReference type="Proteomes" id="UP000198406">
    <property type="component" value="Unassembled WGS sequence"/>
</dbReference>
<keyword evidence="11" id="KW-1185">Reference proteome</keyword>
<comment type="function">
    <text evidence="1">The light-harvesting complex (LHC) functions as a light receptor, it captures and delivers excitation energy to photosystems with which it is closely associated. Energy is transferred from the carotenoid and chlorophyll C (or B) to chlorophyll A and the photosynthetic reaction centers where it is used to synthesize ATP and reducing power.</text>
</comment>
<dbReference type="GO" id="GO:0030076">
    <property type="term" value="C:light-harvesting complex"/>
    <property type="evidence" value="ECO:0007669"/>
    <property type="project" value="UniProtKB-KW"/>
</dbReference>
<comment type="similarity">
    <text evidence="3">Belongs to the fucoxanthin chlorophyll protein family.</text>
</comment>
<dbReference type="GO" id="GO:0009765">
    <property type="term" value="P:photosynthesis, light harvesting"/>
    <property type="evidence" value="ECO:0007669"/>
    <property type="project" value="InterPro"/>
</dbReference>
<evidence type="ECO:0000256" key="3">
    <source>
        <dbReference type="ARBA" id="ARBA00005933"/>
    </source>
</evidence>
<keyword evidence="9" id="KW-0157">Chromophore</keyword>
<feature type="binding site" evidence="9">
    <location>
        <position position="168"/>
    </location>
    <ligand>
        <name>chlorophyll b</name>
        <dbReference type="ChEBI" id="CHEBI:61721"/>
        <label>4</label>
    </ligand>
</feature>
<feature type="binding site" evidence="9">
    <location>
        <position position="62"/>
    </location>
    <ligand>
        <name>chlorophyll a</name>
        <dbReference type="ChEBI" id="CHEBI:58416"/>
        <label>1</label>
    </ligand>
</feature>
<dbReference type="GO" id="GO:0009507">
    <property type="term" value="C:chloroplast"/>
    <property type="evidence" value="ECO:0007669"/>
    <property type="project" value="UniProtKB-SubCell"/>
</dbReference>
<evidence type="ECO:0000256" key="9">
    <source>
        <dbReference type="PIRSR" id="PIRSR601344-1"/>
    </source>
</evidence>
<organism evidence="10 11">
    <name type="scientific">Fistulifera solaris</name>
    <name type="common">Oleaginous diatom</name>
    <dbReference type="NCBI Taxonomy" id="1519565"/>
    <lineage>
        <taxon>Eukaryota</taxon>
        <taxon>Sar</taxon>
        <taxon>Stramenopiles</taxon>
        <taxon>Ochrophyta</taxon>
        <taxon>Bacillariophyta</taxon>
        <taxon>Bacillariophyceae</taxon>
        <taxon>Bacillariophycidae</taxon>
        <taxon>Naviculales</taxon>
        <taxon>Naviculaceae</taxon>
        <taxon>Fistulifera</taxon>
    </lineage>
</organism>
<keyword evidence="6" id="KW-0934">Plastid</keyword>
<dbReference type="GO" id="GO:0016020">
    <property type="term" value="C:membrane"/>
    <property type="evidence" value="ECO:0007669"/>
    <property type="project" value="InterPro"/>
</dbReference>
<dbReference type="AlphaFoldDB" id="A0A1Z5J884"/>
<keyword evidence="4" id="KW-0150">Chloroplast</keyword>
<evidence type="ECO:0000256" key="4">
    <source>
        <dbReference type="ARBA" id="ARBA00022528"/>
    </source>
</evidence>
<feature type="binding site" evidence="9">
    <location>
        <position position="166"/>
    </location>
    <ligand>
        <name>chlorophyll a</name>
        <dbReference type="ChEBI" id="CHEBI:58416"/>
        <label>1</label>
    </ligand>
</feature>
<evidence type="ECO:0000256" key="7">
    <source>
        <dbReference type="ARBA" id="ARBA00023243"/>
    </source>
</evidence>
<dbReference type="InterPro" id="IPR001344">
    <property type="entry name" value="Chloro_AB-bd_pln"/>
</dbReference>
<dbReference type="OrthoDB" id="43396at2759"/>
<evidence type="ECO:0000313" key="10">
    <source>
        <dbReference type="EMBL" id="GAX10156.1"/>
    </source>
</evidence>
<reference evidence="10 11" key="1">
    <citation type="journal article" date="2015" name="Plant Cell">
        <title>Oil accumulation by the oleaginous diatom Fistulifera solaris as revealed by the genome and transcriptome.</title>
        <authorList>
            <person name="Tanaka T."/>
            <person name="Maeda Y."/>
            <person name="Veluchamy A."/>
            <person name="Tanaka M."/>
            <person name="Abida H."/>
            <person name="Marechal E."/>
            <person name="Bowler C."/>
            <person name="Muto M."/>
            <person name="Sunaga Y."/>
            <person name="Tanaka M."/>
            <person name="Yoshino T."/>
            <person name="Taniguchi T."/>
            <person name="Fukuda Y."/>
            <person name="Nemoto M."/>
            <person name="Matsumoto M."/>
            <person name="Wong P.S."/>
            <person name="Aburatani S."/>
            <person name="Fujibuchi W."/>
        </authorList>
    </citation>
    <scope>NUCLEOTIDE SEQUENCE [LARGE SCALE GENOMIC DNA]</scope>
    <source>
        <strain evidence="10 11">JPCC DA0580</strain>
    </source>
</reference>
<comment type="caution">
    <text evidence="10">The sequence shown here is derived from an EMBL/GenBank/DDBJ whole genome shotgun (WGS) entry which is preliminary data.</text>
</comment>
<dbReference type="InterPro" id="IPR022796">
    <property type="entry name" value="Chloroa_b-bind"/>
</dbReference>
<evidence type="ECO:0000256" key="5">
    <source>
        <dbReference type="ARBA" id="ARBA00022531"/>
    </source>
</evidence>
<evidence type="ECO:0000256" key="1">
    <source>
        <dbReference type="ARBA" id="ARBA00004022"/>
    </source>
</evidence>
<evidence type="ECO:0000256" key="2">
    <source>
        <dbReference type="ARBA" id="ARBA00004229"/>
    </source>
</evidence>
<dbReference type="EMBL" id="BDSP01000016">
    <property type="protein sequence ID" value="GAX10156.1"/>
    <property type="molecule type" value="Genomic_DNA"/>
</dbReference>
<dbReference type="InParanoid" id="A0A1Z5J884"/>
<comment type="subcellular location">
    <subcellularLocation>
        <location evidence="2">Plastid</location>
        <location evidence="2">Chloroplast</location>
    </subcellularLocation>
</comment>
<evidence type="ECO:0000256" key="8">
    <source>
        <dbReference type="ARBA" id="ARBA00044011"/>
    </source>
</evidence>
<evidence type="ECO:0000256" key="6">
    <source>
        <dbReference type="ARBA" id="ARBA00022640"/>
    </source>
</evidence>
<feature type="binding site" description="axial binding residue" evidence="9">
    <location>
        <position position="127"/>
    </location>
    <ligand>
        <name>chlorophyll b</name>
        <dbReference type="ChEBI" id="CHEBI:61721"/>
        <label>1</label>
    </ligand>
    <ligandPart>
        <name>Mg</name>
        <dbReference type="ChEBI" id="CHEBI:25107"/>
    </ligandPart>
</feature>
<protein>
    <submittedName>
        <fullName evidence="10">Uncharacterized protein</fullName>
    </submittedName>
</protein>
<dbReference type="Gene3D" id="1.10.3460.10">
    <property type="entry name" value="Chlorophyll a/b binding protein domain"/>
    <property type="match status" value="1"/>
</dbReference>
<sequence length="209" mass="23601">MHCNSFVAHAFRPPSLSEELGCSPTLTILVNGVESYKKDKFVYFDPLGIASDTNFPRLREAELKHGRIAMLAMTERILLPLALGPLAWNIDQTNNDRSFYYGDMLSRIQALSLSEFLKVIVTCGVLEIFIFTQKDPKDMPGDYGTGYFGRRDKGINEWKLRIELENGRLAMLALLTQFVLEISTGGSTWDQQWGLYTETSEANSYVADL</sequence>
<keyword evidence="7" id="KW-0437">Light-harvesting polypeptide</keyword>